<dbReference type="Pfam" id="PF13181">
    <property type="entry name" value="TPR_8"/>
    <property type="match status" value="3"/>
</dbReference>
<dbReference type="EMBL" id="JAPFFF010000005">
    <property type="protein sequence ID" value="KAK8888569.1"/>
    <property type="molecule type" value="Genomic_DNA"/>
</dbReference>
<gene>
    <name evidence="1" type="ORF">M9Y10_033300</name>
</gene>
<dbReference type="SMART" id="SM00028">
    <property type="entry name" value="TPR"/>
    <property type="match status" value="4"/>
</dbReference>
<keyword evidence="2" id="KW-1185">Reference proteome</keyword>
<dbReference type="Proteomes" id="UP001470230">
    <property type="component" value="Unassembled WGS sequence"/>
</dbReference>
<evidence type="ECO:0008006" key="3">
    <source>
        <dbReference type="Google" id="ProtNLM"/>
    </source>
</evidence>
<name>A0ABR2KBS0_9EUKA</name>
<sequence length="455" mass="51220">MNRTINNQTASHLIKPTRNTKAKPTIGCYPIPPAHTPPPDFGPNCVPAAVARQIDSYFAAKKKAKLKKIVEQPKEEQNKKSAAENEINSISDRFSLCIPQNPQRFSTMSVSNPANYPSQSILQNPQRIVADGPFAVTEPVKPSVVSLRFDGLQPLRLNNSVPNPDVKKTLRDLHLLVQASLRSRNVKDEASAYFNIALLYESEGQLKKANDFYLKYLQTLGADADPLVFNRIAVNYQLLHQYKEAIEWNMRHLSFSRSMFETIAANCNIALIYKELGDNIKSVDYYNSALETASEMDETEDSPFYNQIQKIRTALKDQIELAQGEAKIKDLGTSKLSTLSFGDRLEKTDINRRQIDAQEEYFQSEARISKDQGDLSTSYGALVNSGKLNCVYGDFEKAEKYYIQALEIARQIGSNDLINHAKVAIGIVRGNRELKMYGLFDDFSTPDVSLFKKDK</sequence>
<evidence type="ECO:0000313" key="1">
    <source>
        <dbReference type="EMBL" id="KAK8888569.1"/>
    </source>
</evidence>
<comment type="caution">
    <text evidence="1">The sequence shown here is derived from an EMBL/GenBank/DDBJ whole genome shotgun (WGS) entry which is preliminary data.</text>
</comment>
<protein>
    <recommendedName>
        <fullName evidence="3">TPR Domain containing protein</fullName>
    </recommendedName>
</protein>
<dbReference type="InterPro" id="IPR019734">
    <property type="entry name" value="TPR_rpt"/>
</dbReference>
<organism evidence="1 2">
    <name type="scientific">Tritrichomonas musculus</name>
    <dbReference type="NCBI Taxonomy" id="1915356"/>
    <lineage>
        <taxon>Eukaryota</taxon>
        <taxon>Metamonada</taxon>
        <taxon>Parabasalia</taxon>
        <taxon>Tritrichomonadida</taxon>
        <taxon>Tritrichomonadidae</taxon>
        <taxon>Tritrichomonas</taxon>
    </lineage>
</organism>
<dbReference type="SUPFAM" id="SSF48452">
    <property type="entry name" value="TPR-like"/>
    <property type="match status" value="2"/>
</dbReference>
<dbReference type="Gene3D" id="1.25.40.10">
    <property type="entry name" value="Tetratricopeptide repeat domain"/>
    <property type="match status" value="2"/>
</dbReference>
<dbReference type="PANTHER" id="PTHR10098:SF108">
    <property type="entry name" value="TETRATRICOPEPTIDE REPEAT PROTEIN 28"/>
    <property type="match status" value="1"/>
</dbReference>
<accession>A0ABR2KBS0</accession>
<dbReference type="InterPro" id="IPR011990">
    <property type="entry name" value="TPR-like_helical_dom_sf"/>
</dbReference>
<reference evidence="1 2" key="1">
    <citation type="submission" date="2024-04" db="EMBL/GenBank/DDBJ databases">
        <title>Tritrichomonas musculus Genome.</title>
        <authorList>
            <person name="Alves-Ferreira E."/>
            <person name="Grigg M."/>
            <person name="Lorenzi H."/>
            <person name="Galac M."/>
        </authorList>
    </citation>
    <scope>NUCLEOTIDE SEQUENCE [LARGE SCALE GENOMIC DNA]</scope>
    <source>
        <strain evidence="1 2">EAF2021</strain>
    </source>
</reference>
<evidence type="ECO:0000313" key="2">
    <source>
        <dbReference type="Proteomes" id="UP001470230"/>
    </source>
</evidence>
<dbReference type="PANTHER" id="PTHR10098">
    <property type="entry name" value="RAPSYN-RELATED"/>
    <property type="match status" value="1"/>
</dbReference>
<proteinExistence type="predicted"/>